<dbReference type="Proteomes" id="UP001571980">
    <property type="component" value="Unassembled WGS sequence"/>
</dbReference>
<gene>
    <name evidence="1" type="ORF">P8X34_01060</name>
</gene>
<keyword evidence="2" id="KW-1185">Reference proteome</keyword>
<organism evidence="1 2">
    <name type="scientific">Pyrococcus kukulkanii</name>
    <dbReference type="NCBI Taxonomy" id="1609559"/>
    <lineage>
        <taxon>Archaea</taxon>
        <taxon>Methanobacteriati</taxon>
        <taxon>Methanobacteriota</taxon>
        <taxon>Thermococci</taxon>
        <taxon>Thermococcales</taxon>
        <taxon>Thermococcaceae</taxon>
        <taxon>Pyrococcus</taxon>
    </lineage>
</organism>
<proteinExistence type="predicted"/>
<dbReference type="EMBL" id="JARRIG010000001">
    <property type="protein sequence ID" value="MFA4803349.1"/>
    <property type="molecule type" value="Genomic_DNA"/>
</dbReference>
<name>A0ABV4T3X5_9EURY</name>
<comment type="caution">
    <text evidence="1">The sequence shown here is derived from an EMBL/GenBank/DDBJ whole genome shotgun (WGS) entry which is preliminary data.</text>
</comment>
<accession>A0ABV4T3X5</accession>
<sequence length="92" mass="11406">MIKANKKKIEQVLRSKDKLGRLLLSLKFKFLRERKSALENRLNRVSGEYERLVEFYMQAKRDKAKRKELRFKFHRENERLRRQLNESRIQSR</sequence>
<protein>
    <submittedName>
        <fullName evidence="1">Uncharacterized protein</fullName>
    </submittedName>
</protein>
<evidence type="ECO:0000313" key="2">
    <source>
        <dbReference type="Proteomes" id="UP001571980"/>
    </source>
</evidence>
<evidence type="ECO:0000313" key="1">
    <source>
        <dbReference type="EMBL" id="MFA4803349.1"/>
    </source>
</evidence>
<dbReference type="RefSeq" id="WP_372823059.1">
    <property type="nucleotide sequence ID" value="NZ_JARRIF010000001.1"/>
</dbReference>
<reference evidence="1 2" key="1">
    <citation type="submission" date="2023-03" db="EMBL/GenBank/DDBJ databases">
        <title>Speciation in Pyrococcus: adaptation to high temperature as a mechanism.</title>
        <authorList>
            <person name="Gu J."/>
        </authorList>
    </citation>
    <scope>NUCLEOTIDE SEQUENCE [LARGE SCALE GENOMIC DNA]</scope>
    <source>
        <strain evidence="1 2">LMOA34</strain>
    </source>
</reference>